<dbReference type="GO" id="GO:0005576">
    <property type="term" value="C:extracellular region"/>
    <property type="evidence" value="ECO:0007669"/>
    <property type="project" value="UniProtKB-SubCell"/>
</dbReference>
<keyword evidence="12" id="KW-0966">Cell projection</keyword>
<evidence type="ECO:0000259" key="10">
    <source>
        <dbReference type="Pfam" id="PF21158"/>
    </source>
</evidence>
<dbReference type="InterPro" id="IPR053927">
    <property type="entry name" value="FlgK_helical"/>
</dbReference>
<evidence type="ECO:0000256" key="5">
    <source>
        <dbReference type="ARBA" id="ARBA00022525"/>
    </source>
</evidence>
<dbReference type="GO" id="GO:0009424">
    <property type="term" value="C:bacterial-type flagellum hook"/>
    <property type="evidence" value="ECO:0007669"/>
    <property type="project" value="InterPro"/>
</dbReference>
<organism evidence="12 13">
    <name type="scientific">Aidingimonas halophila</name>
    <dbReference type="NCBI Taxonomy" id="574349"/>
    <lineage>
        <taxon>Bacteria</taxon>
        <taxon>Pseudomonadati</taxon>
        <taxon>Pseudomonadota</taxon>
        <taxon>Gammaproteobacteria</taxon>
        <taxon>Oceanospirillales</taxon>
        <taxon>Halomonadaceae</taxon>
        <taxon>Aidingimonas</taxon>
    </lineage>
</organism>
<dbReference type="Proteomes" id="UP000198500">
    <property type="component" value="Unassembled WGS sequence"/>
</dbReference>
<dbReference type="InterPro" id="IPR049119">
    <property type="entry name" value="FlgK_D2-like"/>
</dbReference>
<reference evidence="12 13" key="1">
    <citation type="submission" date="2016-10" db="EMBL/GenBank/DDBJ databases">
        <authorList>
            <person name="de Groot N.N."/>
        </authorList>
    </citation>
    <scope>NUCLEOTIDE SEQUENCE [LARGE SCALE GENOMIC DNA]</scope>
    <source>
        <strain evidence="12 13">DSM 19219</strain>
    </source>
</reference>
<evidence type="ECO:0000256" key="7">
    <source>
        <dbReference type="SAM" id="Coils"/>
    </source>
</evidence>
<dbReference type="InterPro" id="IPR001444">
    <property type="entry name" value="Flag_bb_rod_N"/>
</dbReference>
<dbReference type="SUPFAM" id="SSF64518">
    <property type="entry name" value="Phase 1 flagellin"/>
    <property type="match status" value="2"/>
</dbReference>
<evidence type="ECO:0000313" key="13">
    <source>
        <dbReference type="Proteomes" id="UP000198500"/>
    </source>
</evidence>
<accession>A0A1H3B8H7</accession>
<protein>
    <recommendedName>
        <fullName evidence="4">Flagellar hook-associated protein 1</fullName>
    </recommendedName>
</protein>
<dbReference type="GO" id="GO:0005198">
    <property type="term" value="F:structural molecule activity"/>
    <property type="evidence" value="ECO:0007669"/>
    <property type="project" value="InterPro"/>
</dbReference>
<dbReference type="Pfam" id="PF06429">
    <property type="entry name" value="Flg_bbr_C"/>
    <property type="match status" value="1"/>
</dbReference>
<evidence type="ECO:0000256" key="6">
    <source>
        <dbReference type="ARBA" id="ARBA00023143"/>
    </source>
</evidence>
<proteinExistence type="inferred from homology"/>
<gene>
    <name evidence="12" type="ORF">SAMN05443545_105151</name>
</gene>
<keyword evidence="12" id="KW-0282">Flagellum</keyword>
<dbReference type="PANTHER" id="PTHR30033">
    <property type="entry name" value="FLAGELLAR HOOK-ASSOCIATED PROTEIN 1"/>
    <property type="match status" value="1"/>
</dbReference>
<dbReference type="InterPro" id="IPR010930">
    <property type="entry name" value="Flg_bb/hook_C_dom"/>
</dbReference>
<keyword evidence="13" id="KW-1185">Reference proteome</keyword>
<dbReference type="PROSITE" id="PS00588">
    <property type="entry name" value="FLAGELLA_BB_ROD"/>
    <property type="match status" value="1"/>
</dbReference>
<dbReference type="RefSeq" id="WP_092569565.1">
    <property type="nucleotide sequence ID" value="NZ_BMXH01000003.1"/>
</dbReference>
<evidence type="ECO:0000313" key="12">
    <source>
        <dbReference type="EMBL" id="SDX38262.1"/>
    </source>
</evidence>
<dbReference type="InterPro" id="IPR002371">
    <property type="entry name" value="FlgK"/>
</dbReference>
<dbReference type="Pfam" id="PF21158">
    <property type="entry name" value="flgK_1st_1"/>
    <property type="match status" value="1"/>
</dbReference>
<dbReference type="Pfam" id="PF00460">
    <property type="entry name" value="Flg_bb_rod"/>
    <property type="match status" value="1"/>
</dbReference>
<comment type="similarity">
    <text evidence="3">Belongs to the flagella basal body rod proteins family.</text>
</comment>
<sequence>MSIFSIGLSGLNTAQQALSTTSSNISNVNTEGYNRQLTLLGENVTGGGVQVNDVQRQFDEFVAGQLNEAKSASSALEAYEGQISQVDDLLADREAGLSPLIQDFFSSMEDLAGSPSDPAARQGVMGNADTLAAQFRSFDSYLNDMQSGINGRIEDAVTELNNSAEELASLNKEITLARAKNGEAPNGLLNQRDQLISDISEIADVDVVKQDGDTYNLTIGNGKSLVSGDRVNKLETMSSSADPERTVVGYRDSGGNLQELDSETFEEGELGGLLRFRNESLDKVQNQIGQLAINIAAEFNDQQRQGVDLNGERGADMFSMAAPKAIANDNNTSDAGIEASFTDTRQLTTGDYEIQYDGDDYSVTRLDTGKDVAFEEDGNDLTFDGVQVSLDQEPDAGDRFQVQPTRDAAGGIENLINEGADIAAGQLLAVEPGAGNQGELAVDEIRTEAGYNLPDDPLEMTVSDTDGDSFTLENASDPGNDALGTDVLVNGEAVADTTSVELESGDTLTIDGVSMTLDGMPEVDDSLVMGQAASGSGDNRNALAMQNLQDEDVVGNQASFSEAYASMVSDVGNDTNIAQVNLDAQEGLTEQLREVQQSESGVNLDEEAANLVRYQQFYQANAKVIETGTTLMDTILGLR</sequence>
<keyword evidence="5" id="KW-0964">Secreted</keyword>
<comment type="subcellular location">
    <subcellularLocation>
        <location evidence="1">Bacterial flagellum</location>
    </subcellularLocation>
    <subcellularLocation>
        <location evidence="2">Secreted</location>
    </subcellularLocation>
</comment>
<evidence type="ECO:0000256" key="2">
    <source>
        <dbReference type="ARBA" id="ARBA00004613"/>
    </source>
</evidence>
<dbReference type="GO" id="GO:0044780">
    <property type="term" value="P:bacterial-type flagellum assembly"/>
    <property type="evidence" value="ECO:0007669"/>
    <property type="project" value="InterPro"/>
</dbReference>
<dbReference type="STRING" id="574349.SAMN05443545_105151"/>
<feature type="domain" description="Flagellar basal-body/hook protein C-terminal" evidence="9">
    <location>
        <begin position="599"/>
        <end position="637"/>
    </location>
</feature>
<feature type="domain" description="Flagellar basal body rod protein N-terminal" evidence="8">
    <location>
        <begin position="6"/>
        <end position="33"/>
    </location>
</feature>
<dbReference type="Pfam" id="PF22638">
    <property type="entry name" value="FlgK_D1"/>
    <property type="match status" value="1"/>
</dbReference>
<dbReference type="OrthoDB" id="9802553at2"/>
<evidence type="ECO:0000259" key="9">
    <source>
        <dbReference type="Pfam" id="PF06429"/>
    </source>
</evidence>
<feature type="coiled-coil region" evidence="7">
    <location>
        <begin position="153"/>
        <end position="180"/>
    </location>
</feature>
<feature type="domain" description="Flagellar hook-associated protein FlgK helical" evidence="11">
    <location>
        <begin position="83"/>
        <end position="318"/>
    </location>
</feature>
<dbReference type="NCBIfam" id="TIGR02492">
    <property type="entry name" value="flgK_ends"/>
    <property type="match status" value="1"/>
</dbReference>
<dbReference type="EMBL" id="FNNI01000005">
    <property type="protein sequence ID" value="SDX38262.1"/>
    <property type="molecule type" value="Genomic_DNA"/>
</dbReference>
<keyword evidence="12" id="KW-0969">Cilium</keyword>
<evidence type="ECO:0000256" key="1">
    <source>
        <dbReference type="ARBA" id="ARBA00004365"/>
    </source>
</evidence>
<evidence type="ECO:0000259" key="8">
    <source>
        <dbReference type="Pfam" id="PF00460"/>
    </source>
</evidence>
<feature type="domain" description="Flagellar hook-associated protein 1 D2-like" evidence="10">
    <location>
        <begin position="327"/>
        <end position="404"/>
    </location>
</feature>
<keyword evidence="6" id="KW-0975">Bacterial flagellum</keyword>
<dbReference type="AlphaFoldDB" id="A0A1H3B8H7"/>
<evidence type="ECO:0000256" key="4">
    <source>
        <dbReference type="ARBA" id="ARBA00016244"/>
    </source>
</evidence>
<evidence type="ECO:0000259" key="11">
    <source>
        <dbReference type="Pfam" id="PF22638"/>
    </source>
</evidence>
<keyword evidence="7" id="KW-0175">Coiled coil</keyword>
<dbReference type="InterPro" id="IPR019776">
    <property type="entry name" value="Flagellar_basal_body_rod_CS"/>
</dbReference>
<dbReference type="PANTHER" id="PTHR30033:SF1">
    <property type="entry name" value="FLAGELLAR HOOK-ASSOCIATED PROTEIN 1"/>
    <property type="match status" value="1"/>
</dbReference>
<name>A0A1H3B8H7_9GAMM</name>
<dbReference type="PRINTS" id="PR01005">
    <property type="entry name" value="FLGHOOKAP1"/>
</dbReference>
<evidence type="ECO:0000256" key="3">
    <source>
        <dbReference type="ARBA" id="ARBA00009677"/>
    </source>
</evidence>